<dbReference type="GO" id="GO:0030599">
    <property type="term" value="F:pectinesterase activity"/>
    <property type="evidence" value="ECO:0007669"/>
    <property type="project" value="UniProtKB-UniRule"/>
</dbReference>
<keyword evidence="16" id="KW-1185">Reference proteome</keyword>
<evidence type="ECO:0000256" key="2">
    <source>
        <dbReference type="ARBA" id="ARBA00006027"/>
    </source>
</evidence>
<keyword evidence="13" id="KW-1133">Transmembrane helix</keyword>
<gene>
    <name evidence="15" type="ORF">GIB67_009712</name>
</gene>
<evidence type="ECO:0000256" key="11">
    <source>
        <dbReference type="PROSITE-ProRule" id="PRU10040"/>
    </source>
</evidence>
<keyword evidence="8" id="KW-0325">Glycoprotein</keyword>
<keyword evidence="7" id="KW-1015">Disulfide bond</keyword>
<dbReference type="AlphaFoldDB" id="A0A7J7LB58"/>
<dbReference type="Gene3D" id="1.20.140.40">
    <property type="entry name" value="Invertase/pectin methylesterase inhibitor family protein"/>
    <property type="match status" value="1"/>
</dbReference>
<keyword evidence="6 12" id="KW-0063">Aspartyl esterase</keyword>
<dbReference type="EC" id="3.1.1.11" evidence="4 12"/>
<comment type="caution">
    <text evidence="15">The sequence shown here is derived from an EMBL/GenBank/DDBJ whole genome shotgun (WGS) entry which is preliminary data.</text>
</comment>
<evidence type="ECO:0000256" key="3">
    <source>
        <dbReference type="ARBA" id="ARBA00007786"/>
    </source>
</evidence>
<comment type="pathway">
    <text evidence="1 12">Glycan metabolism; pectin degradation; 2-dehydro-3-deoxy-D-gluconate from pectin: step 1/5.</text>
</comment>
<evidence type="ECO:0000313" key="16">
    <source>
        <dbReference type="Proteomes" id="UP000541444"/>
    </source>
</evidence>
<feature type="active site" evidence="11">
    <location>
        <position position="417"/>
    </location>
</feature>
<dbReference type="UniPathway" id="UPA00545">
    <property type="reaction ID" value="UER00823"/>
</dbReference>
<dbReference type="InterPro" id="IPR035513">
    <property type="entry name" value="Invertase/methylesterase_inhib"/>
</dbReference>
<evidence type="ECO:0000256" key="7">
    <source>
        <dbReference type="ARBA" id="ARBA00023157"/>
    </source>
</evidence>
<comment type="catalytic activity">
    <reaction evidence="9 12">
        <text>[(1-&gt;4)-alpha-D-galacturonosyl methyl ester](n) + n H2O = [(1-&gt;4)-alpha-D-galacturonosyl](n) + n methanol + n H(+)</text>
        <dbReference type="Rhea" id="RHEA:22380"/>
        <dbReference type="Rhea" id="RHEA-COMP:14570"/>
        <dbReference type="Rhea" id="RHEA-COMP:14573"/>
        <dbReference type="ChEBI" id="CHEBI:15377"/>
        <dbReference type="ChEBI" id="CHEBI:15378"/>
        <dbReference type="ChEBI" id="CHEBI:17790"/>
        <dbReference type="ChEBI" id="CHEBI:140522"/>
        <dbReference type="ChEBI" id="CHEBI:140523"/>
        <dbReference type="EC" id="3.1.1.11"/>
    </reaction>
</comment>
<dbReference type="FunFam" id="2.160.20.10:FF:000001">
    <property type="entry name" value="Pectinesterase"/>
    <property type="match status" value="1"/>
</dbReference>
<keyword evidence="5 12" id="KW-0378">Hydrolase</keyword>
<dbReference type="SMART" id="SM00856">
    <property type="entry name" value="PMEI"/>
    <property type="match status" value="1"/>
</dbReference>
<organism evidence="15 16">
    <name type="scientific">Kingdonia uniflora</name>
    <dbReference type="NCBI Taxonomy" id="39325"/>
    <lineage>
        <taxon>Eukaryota</taxon>
        <taxon>Viridiplantae</taxon>
        <taxon>Streptophyta</taxon>
        <taxon>Embryophyta</taxon>
        <taxon>Tracheophyta</taxon>
        <taxon>Spermatophyta</taxon>
        <taxon>Magnoliopsida</taxon>
        <taxon>Ranunculales</taxon>
        <taxon>Circaeasteraceae</taxon>
        <taxon>Kingdonia</taxon>
    </lineage>
</organism>
<evidence type="ECO:0000256" key="13">
    <source>
        <dbReference type="SAM" id="Phobius"/>
    </source>
</evidence>
<reference evidence="15 16" key="1">
    <citation type="journal article" date="2020" name="IScience">
        <title>Genome Sequencing of the Endangered Kingdonia uniflora (Circaeasteraceae, Ranunculales) Reveals Potential Mechanisms of Evolutionary Specialization.</title>
        <authorList>
            <person name="Sun Y."/>
            <person name="Deng T."/>
            <person name="Zhang A."/>
            <person name="Moore M.J."/>
            <person name="Landis J.B."/>
            <person name="Lin N."/>
            <person name="Zhang H."/>
            <person name="Zhang X."/>
            <person name="Huang J."/>
            <person name="Zhang X."/>
            <person name="Sun H."/>
            <person name="Wang H."/>
        </authorList>
    </citation>
    <scope>NUCLEOTIDE SEQUENCE [LARGE SCALE GENOMIC DNA]</scope>
    <source>
        <strain evidence="15">TB1705</strain>
        <tissue evidence="15">Leaf</tissue>
    </source>
</reference>
<sequence length="573" mass="62934">MDSINSFKGYGKVSEEEERAFRLKTRKRYTVIAVSAILLISLVIGVIVGTLIHKNKNESSSNQPSTSPVQSIKAVCSVTLYPDSCFASLSELKMTNQTTTMDPKSLFKFSMQVAVKELTKLTALPDTLIASVKDDAVKAALVDCKTLFDDAIDELNLSISSMGDFKIEDLRTMLSSAVTDQETCLDGLDETTSANTSYILSEMRSAMKNSSEFTSNSLAIVAKIFTILDDFNLPIHRKLLGTVGSDFPTWVKVNDRRLLVDEEIVKPDITVAKDGSGNFETIKEAVATIAERNKSRTVIYVKAGTYLENVVLEKKHWNVMMYGDGKTKTIVSGSLNNIDGTPTFSSATFIVAGRGFIARDMGFINTAGPEKHQAVALRSGSDQSVFYRCSFDAFQDTLYAHSNRQFYRDCDITGTVDFIFGNAAAVFQNCNIMPRQPMVNQQNTITAQGKKDPNQNSGFSIQRCTITPNGNNVTAPTYLGRPWKFFSTTVIMETVMAGLVHPDGWLPWVPNTIPPSTIYYAEYQNTGPGAPLAKRVTWPGYKPTITAAEAGKFSVASLIQGGEWLPTANVKFD</sequence>
<dbReference type="SUPFAM" id="SSF51126">
    <property type="entry name" value="Pectin lyase-like"/>
    <property type="match status" value="1"/>
</dbReference>
<evidence type="ECO:0000256" key="4">
    <source>
        <dbReference type="ARBA" id="ARBA00013229"/>
    </source>
</evidence>
<dbReference type="InterPro" id="IPR012334">
    <property type="entry name" value="Pectin_lyas_fold"/>
</dbReference>
<evidence type="ECO:0000256" key="10">
    <source>
        <dbReference type="ARBA" id="ARBA00057335"/>
    </source>
</evidence>
<evidence type="ECO:0000313" key="15">
    <source>
        <dbReference type="EMBL" id="KAF6139865.1"/>
    </source>
</evidence>
<dbReference type="GO" id="GO:0045490">
    <property type="term" value="P:pectin catabolic process"/>
    <property type="evidence" value="ECO:0007669"/>
    <property type="project" value="UniProtKB-UniRule"/>
</dbReference>
<dbReference type="GO" id="GO:0042545">
    <property type="term" value="P:cell wall modification"/>
    <property type="evidence" value="ECO:0007669"/>
    <property type="project" value="UniProtKB-UniRule"/>
</dbReference>
<dbReference type="NCBIfam" id="TIGR01614">
    <property type="entry name" value="PME_inhib"/>
    <property type="match status" value="1"/>
</dbReference>
<dbReference type="Proteomes" id="UP000541444">
    <property type="component" value="Unassembled WGS sequence"/>
</dbReference>
<dbReference type="InterPro" id="IPR033131">
    <property type="entry name" value="Pectinesterase_Asp_AS"/>
</dbReference>
<dbReference type="EMBL" id="JACGCM010002435">
    <property type="protein sequence ID" value="KAF6139865.1"/>
    <property type="molecule type" value="Genomic_DNA"/>
</dbReference>
<dbReference type="GO" id="GO:0004857">
    <property type="term" value="F:enzyme inhibitor activity"/>
    <property type="evidence" value="ECO:0007669"/>
    <property type="project" value="InterPro"/>
</dbReference>
<dbReference type="Pfam" id="PF04043">
    <property type="entry name" value="PMEI"/>
    <property type="match status" value="1"/>
</dbReference>
<dbReference type="PANTHER" id="PTHR31707">
    <property type="entry name" value="PECTINESTERASE"/>
    <property type="match status" value="1"/>
</dbReference>
<evidence type="ECO:0000256" key="1">
    <source>
        <dbReference type="ARBA" id="ARBA00005184"/>
    </source>
</evidence>
<evidence type="ECO:0000256" key="12">
    <source>
        <dbReference type="RuleBase" id="RU000589"/>
    </source>
</evidence>
<evidence type="ECO:0000256" key="8">
    <source>
        <dbReference type="ARBA" id="ARBA00023180"/>
    </source>
</evidence>
<dbReference type="InterPro" id="IPR000070">
    <property type="entry name" value="Pectinesterase_cat"/>
</dbReference>
<dbReference type="PROSITE" id="PS00503">
    <property type="entry name" value="PECTINESTERASE_2"/>
    <property type="match status" value="1"/>
</dbReference>
<feature type="domain" description="Pectinesterase inhibitor" evidence="14">
    <location>
        <begin position="67"/>
        <end position="220"/>
    </location>
</feature>
<name>A0A7J7LB58_9MAGN</name>
<comment type="function">
    <text evidence="10">Acts in the modification of cell walls via demethylesterification of cell wall pectin.</text>
</comment>
<feature type="transmembrane region" description="Helical" evidence="13">
    <location>
        <begin position="29"/>
        <end position="52"/>
    </location>
</feature>
<evidence type="ECO:0000256" key="6">
    <source>
        <dbReference type="ARBA" id="ARBA00023085"/>
    </source>
</evidence>
<dbReference type="CDD" id="cd15798">
    <property type="entry name" value="PMEI-like_3"/>
    <property type="match status" value="1"/>
</dbReference>
<evidence type="ECO:0000259" key="14">
    <source>
        <dbReference type="SMART" id="SM00856"/>
    </source>
</evidence>
<proteinExistence type="inferred from homology"/>
<keyword evidence="13" id="KW-0472">Membrane</keyword>
<keyword evidence="13" id="KW-0812">Transmembrane</keyword>
<accession>A0A7J7LB58</accession>
<evidence type="ECO:0000256" key="9">
    <source>
        <dbReference type="ARBA" id="ARBA00047928"/>
    </source>
</evidence>
<comment type="similarity">
    <text evidence="3">In the C-terminal section; belongs to the pectinesterase family.</text>
</comment>
<dbReference type="FunFam" id="1.20.140.40:FF:000001">
    <property type="entry name" value="Pectinesterase"/>
    <property type="match status" value="1"/>
</dbReference>
<dbReference type="InterPro" id="IPR011050">
    <property type="entry name" value="Pectin_lyase_fold/virulence"/>
</dbReference>
<evidence type="ECO:0000256" key="5">
    <source>
        <dbReference type="ARBA" id="ARBA00022801"/>
    </source>
</evidence>
<dbReference type="InterPro" id="IPR006501">
    <property type="entry name" value="Pectinesterase_inhib_dom"/>
</dbReference>
<protein>
    <recommendedName>
        <fullName evidence="4 12">Pectinesterase</fullName>
        <ecNumber evidence="4 12">3.1.1.11</ecNumber>
    </recommendedName>
</protein>
<dbReference type="OrthoDB" id="2019149at2759"/>
<dbReference type="Pfam" id="PF01095">
    <property type="entry name" value="Pectinesterase"/>
    <property type="match status" value="1"/>
</dbReference>
<comment type="similarity">
    <text evidence="2">In the N-terminal section; belongs to the PMEI family.</text>
</comment>
<dbReference type="Gene3D" id="2.160.20.10">
    <property type="entry name" value="Single-stranded right-handed beta-helix, Pectin lyase-like"/>
    <property type="match status" value="1"/>
</dbReference>
<dbReference type="SUPFAM" id="SSF101148">
    <property type="entry name" value="Plant invertase/pectin methylesterase inhibitor"/>
    <property type="match status" value="1"/>
</dbReference>